<sequence length="269" mass="29338">MGKPSHLCLIGGEPIKEKIGPTLHFHIVNVDGDWICYKHFKSLGFNLMTDNTMFGPRISSADYLKIRDEHLNGHQFAVELFGKDGRKTPESDNRMAEIQKQFADAGVSDLWGTKKEVKALPEILGESEIVKYATSGLVAGTTVLMVCTDSRILFIDKGMLYGIKSTEIPLNMVNAVSYSTGLMFGTISITNGATITKVENVNKGTAQMMVDAINANRSALNRPQAQSSPAPQSALPSAADQIREFKGLLDDGIITQSEFDAKKKELLGL</sequence>
<reference evidence="3 4" key="1">
    <citation type="journal article" date="2015" name="Genome Announc.">
        <title>Expanding the biotechnology potential of lactobacilli through comparative genomics of 213 strains and associated genera.</title>
        <authorList>
            <person name="Sun Z."/>
            <person name="Harris H.M."/>
            <person name="McCann A."/>
            <person name="Guo C."/>
            <person name="Argimon S."/>
            <person name="Zhang W."/>
            <person name="Yang X."/>
            <person name="Jeffery I.B."/>
            <person name="Cooney J.C."/>
            <person name="Kagawa T.F."/>
            <person name="Liu W."/>
            <person name="Song Y."/>
            <person name="Salvetti E."/>
            <person name="Wrobel A."/>
            <person name="Rasinkangas P."/>
            <person name="Parkhill J."/>
            <person name="Rea M.C."/>
            <person name="O'Sullivan O."/>
            <person name="Ritari J."/>
            <person name="Douillard F.P."/>
            <person name="Paul Ross R."/>
            <person name="Yang R."/>
            <person name="Briner A.E."/>
            <person name="Felis G.E."/>
            <person name="de Vos W.M."/>
            <person name="Barrangou R."/>
            <person name="Klaenhammer T.R."/>
            <person name="Caufield P.W."/>
            <person name="Cui Y."/>
            <person name="Zhang H."/>
            <person name="O'Toole P.W."/>
        </authorList>
    </citation>
    <scope>NUCLEOTIDE SEQUENCE [LARGE SCALE GENOMIC DNA]</scope>
    <source>
        <strain evidence="3 4">JCM 17158</strain>
    </source>
</reference>
<organism evidence="3 4">
    <name type="scientific">Lacticaseibacillus nasuensis JCM 17158</name>
    <dbReference type="NCBI Taxonomy" id="1291734"/>
    <lineage>
        <taxon>Bacteria</taxon>
        <taxon>Bacillati</taxon>
        <taxon>Bacillota</taxon>
        <taxon>Bacilli</taxon>
        <taxon>Lactobacillales</taxon>
        <taxon>Lactobacillaceae</taxon>
        <taxon>Lacticaseibacillus</taxon>
    </lineage>
</organism>
<dbReference type="AlphaFoldDB" id="A0A0R1JSY3"/>
<dbReference type="RefSeq" id="WP_235806700.1">
    <property type="nucleotide sequence ID" value="NZ_AZDJ01000030.1"/>
</dbReference>
<dbReference type="Pfam" id="PF09851">
    <property type="entry name" value="SHOCT"/>
    <property type="match status" value="1"/>
</dbReference>
<evidence type="ECO:0000313" key="3">
    <source>
        <dbReference type="EMBL" id="KRK70826.1"/>
    </source>
</evidence>
<name>A0A0R1JSY3_9LACO</name>
<evidence type="ECO:0000313" key="4">
    <source>
        <dbReference type="Proteomes" id="UP000051804"/>
    </source>
</evidence>
<dbReference type="EMBL" id="AZDJ01000030">
    <property type="protein sequence ID" value="KRK70826.1"/>
    <property type="molecule type" value="Genomic_DNA"/>
</dbReference>
<dbReference type="InterPro" id="IPR039519">
    <property type="entry name" value="YokE-like_PH"/>
</dbReference>
<dbReference type="PATRIC" id="fig|1291734.4.peg.6"/>
<dbReference type="Pfam" id="PF14470">
    <property type="entry name" value="bPH_3"/>
    <property type="match status" value="1"/>
</dbReference>
<comment type="caution">
    <text evidence="3">The sequence shown here is derived from an EMBL/GenBank/DDBJ whole genome shotgun (WGS) entry which is preliminary data.</text>
</comment>
<protein>
    <recommendedName>
        <fullName evidence="5">SHOCT domain-containing protein</fullName>
    </recommendedName>
</protein>
<feature type="domain" description="YokE-like PH" evidence="2">
    <location>
        <begin position="124"/>
        <end position="214"/>
    </location>
</feature>
<feature type="domain" description="SHOCT" evidence="1">
    <location>
        <begin position="240"/>
        <end position="267"/>
    </location>
</feature>
<evidence type="ECO:0008006" key="5">
    <source>
        <dbReference type="Google" id="ProtNLM"/>
    </source>
</evidence>
<evidence type="ECO:0000259" key="1">
    <source>
        <dbReference type="Pfam" id="PF09851"/>
    </source>
</evidence>
<evidence type="ECO:0000259" key="2">
    <source>
        <dbReference type="Pfam" id="PF14470"/>
    </source>
</evidence>
<dbReference type="InterPro" id="IPR018649">
    <property type="entry name" value="SHOCT"/>
</dbReference>
<accession>A0A0R1JSY3</accession>
<dbReference type="STRING" id="1291734.FD02_GL000005"/>
<gene>
    <name evidence="3" type="ORF">FD02_GL000005</name>
</gene>
<proteinExistence type="predicted"/>
<dbReference type="Proteomes" id="UP000051804">
    <property type="component" value="Unassembled WGS sequence"/>
</dbReference>
<keyword evidence="4" id="KW-1185">Reference proteome</keyword>